<evidence type="ECO:0000313" key="7">
    <source>
        <dbReference type="Proteomes" id="UP000197068"/>
    </source>
</evidence>
<keyword evidence="7" id="KW-1185">Reference proteome</keyword>
<reference evidence="6 7" key="1">
    <citation type="submission" date="2017-06" db="EMBL/GenBank/DDBJ databases">
        <title>Whole Genome Sequences of Colwellia marinimaniae MTCD1.</title>
        <authorList>
            <person name="Kusumoto H."/>
            <person name="Inoue M."/>
            <person name="Tanikawa K."/>
            <person name="Maeji H."/>
            <person name="Cameron J.H."/>
            <person name="Bartlett D.H."/>
        </authorList>
    </citation>
    <scope>NUCLEOTIDE SEQUENCE [LARGE SCALE GENOMIC DNA]</scope>
    <source>
        <strain evidence="6 7">MTCD1</strain>
    </source>
</reference>
<accession>A0ABQ0MUN7</accession>
<dbReference type="EMBL" id="BDQM01000009">
    <property type="protein sequence ID" value="GAW95932.1"/>
    <property type="molecule type" value="Genomic_DNA"/>
</dbReference>
<dbReference type="PROSITE" id="PS51257">
    <property type="entry name" value="PROKAR_LIPOPROTEIN"/>
    <property type="match status" value="1"/>
</dbReference>
<evidence type="ECO:0000256" key="2">
    <source>
        <dbReference type="ARBA" id="ARBA00022729"/>
    </source>
</evidence>
<dbReference type="InterPro" id="IPR034984">
    <property type="entry name" value="Imelysin-like_IPPA"/>
</dbReference>
<dbReference type="Proteomes" id="UP000197068">
    <property type="component" value="Unassembled WGS sequence"/>
</dbReference>
<dbReference type="CDD" id="cd14659">
    <property type="entry name" value="Imelysin-like_IPPA"/>
    <property type="match status" value="1"/>
</dbReference>
<sequence>MKYSQALSLALSFNKKLIFVALASVFLVSACGEGNSNSSGDGFSSRTVNEDSDSNTGAGGDDSSNGSNTGTGGDPANGTDDNNQSNDSSFDQGKLIASIVDKVITPTYQEFSTLAAAQQQAINVYCQQEEALADNNGSDSLVSEAKVLAKDSWRNAMDSWQQADMMQLSPLLIGDGALRNNIYSWPTQNTCGVDLDVTYFKAGTVNGQPYDIATRTASRKSMVALEYLLFNDNLTHSCTGSTVPSQWNNQTEQYRKVARCAYASEVASDIEHNANELLTAWLGSDGHGGYAAKLKSAGTLGSDFATQHDAVNELSDAIFYLDKSTKDSKLAQPLGLFANECGAQACPESVEAKYANHSIINITNNLRALKMFMQGSLTADEVDALGFSHYLIDVGDEVTADIITDHVELAIEETENYQLSLAATLVADPDKVLVTHGEVKNITDKLKSDFITSLALELPQTAAGDND</sequence>
<keyword evidence="2 4" id="KW-0732">Signal</keyword>
<feature type="chain" id="PRO_5046891090" description="Imelysin-like domain-containing protein" evidence="4">
    <location>
        <begin position="24"/>
        <end position="467"/>
    </location>
</feature>
<dbReference type="Pfam" id="PF09375">
    <property type="entry name" value="Peptidase_M75"/>
    <property type="match status" value="1"/>
</dbReference>
<evidence type="ECO:0000313" key="6">
    <source>
        <dbReference type="EMBL" id="GAW95932.1"/>
    </source>
</evidence>
<dbReference type="RefSeq" id="WP_057181881.1">
    <property type="nucleotide sequence ID" value="NZ_BDQM01000009.1"/>
</dbReference>
<feature type="compositionally biased region" description="Low complexity" evidence="3">
    <location>
        <begin position="35"/>
        <end position="45"/>
    </location>
</feature>
<comment type="caution">
    <text evidence="6">The sequence shown here is derived from an EMBL/GenBank/DDBJ whole genome shotgun (WGS) entry which is preliminary data.</text>
</comment>
<feature type="signal peptide" evidence="4">
    <location>
        <begin position="1"/>
        <end position="23"/>
    </location>
</feature>
<feature type="region of interest" description="Disordered" evidence="3">
    <location>
        <begin position="35"/>
        <end position="90"/>
    </location>
</feature>
<proteinExistence type="predicted"/>
<evidence type="ECO:0000256" key="1">
    <source>
        <dbReference type="ARBA" id="ARBA00004196"/>
    </source>
</evidence>
<evidence type="ECO:0000256" key="4">
    <source>
        <dbReference type="SAM" id="SignalP"/>
    </source>
</evidence>
<evidence type="ECO:0000259" key="5">
    <source>
        <dbReference type="Pfam" id="PF09375"/>
    </source>
</evidence>
<comment type="subcellular location">
    <subcellularLocation>
        <location evidence="1">Cell envelope</location>
    </subcellularLocation>
</comment>
<feature type="domain" description="Imelysin-like" evidence="5">
    <location>
        <begin position="104"/>
        <end position="422"/>
    </location>
</feature>
<evidence type="ECO:0000256" key="3">
    <source>
        <dbReference type="SAM" id="MobiDB-lite"/>
    </source>
</evidence>
<feature type="compositionally biased region" description="Low complexity" evidence="3">
    <location>
        <begin position="80"/>
        <end position="89"/>
    </location>
</feature>
<dbReference type="Gene3D" id="1.20.1420.20">
    <property type="entry name" value="M75 peptidase, HXXE motif"/>
    <property type="match status" value="1"/>
</dbReference>
<dbReference type="InterPro" id="IPR018976">
    <property type="entry name" value="Imelysin-like"/>
</dbReference>
<gene>
    <name evidence="6" type="ORF">MTCD1_01538</name>
</gene>
<name>A0ABQ0MUN7_9GAMM</name>
<organism evidence="6 7">
    <name type="scientific">Colwellia marinimaniae</name>
    <dbReference type="NCBI Taxonomy" id="1513592"/>
    <lineage>
        <taxon>Bacteria</taxon>
        <taxon>Pseudomonadati</taxon>
        <taxon>Pseudomonadota</taxon>
        <taxon>Gammaproteobacteria</taxon>
        <taxon>Alteromonadales</taxon>
        <taxon>Colwelliaceae</taxon>
        <taxon>Colwellia</taxon>
    </lineage>
</organism>
<dbReference type="InterPro" id="IPR038352">
    <property type="entry name" value="Imelysin_sf"/>
</dbReference>
<protein>
    <recommendedName>
        <fullName evidence="5">Imelysin-like domain-containing protein</fullName>
    </recommendedName>
</protein>